<protein>
    <submittedName>
        <fullName evidence="3">Uncharacterized protein</fullName>
    </submittedName>
</protein>
<sequence length="156" mass="16750">MKLPLLLALAALAPLAWATPASSAHPRGLQGPPGPGPEPEPEPEPEPMPDPTVSEPYAQSAPRTTGLSLLVGVKYCALTFYCRTHIECAEQPDCREKANYDPTRIYCGRLFYPHQCVVRGSPDPHPITRFDGLAPAPTSSSSSAPEFAYTAAPRRA</sequence>
<gene>
    <name evidence="3" type="ORF">BDCG_03266</name>
</gene>
<dbReference type="RefSeq" id="XP_045275340.1">
    <property type="nucleotide sequence ID" value="XM_045418871.1"/>
</dbReference>
<organism evidence="3 4">
    <name type="scientific">Ajellomyces dermatitidis (strain ER-3 / ATCC MYA-2586)</name>
    <name type="common">Blastomyces dermatitidis</name>
    <dbReference type="NCBI Taxonomy" id="559297"/>
    <lineage>
        <taxon>Eukaryota</taxon>
        <taxon>Fungi</taxon>
        <taxon>Dikarya</taxon>
        <taxon>Ascomycota</taxon>
        <taxon>Pezizomycotina</taxon>
        <taxon>Eurotiomycetes</taxon>
        <taxon>Eurotiomycetidae</taxon>
        <taxon>Onygenales</taxon>
        <taxon>Ajellomycetaceae</taxon>
        <taxon>Blastomyces</taxon>
    </lineage>
</organism>
<feature type="compositionally biased region" description="Low complexity" evidence="1">
    <location>
        <begin position="134"/>
        <end position="145"/>
    </location>
</feature>
<keyword evidence="4" id="KW-1185">Reference proteome</keyword>
<feature type="chain" id="PRO_5045784535" evidence="2">
    <location>
        <begin position="19"/>
        <end position="156"/>
    </location>
</feature>
<evidence type="ECO:0000256" key="2">
    <source>
        <dbReference type="SAM" id="SignalP"/>
    </source>
</evidence>
<proteinExistence type="predicted"/>
<keyword evidence="2" id="KW-0732">Signal</keyword>
<dbReference type="GeneID" id="69025590"/>
<feature type="region of interest" description="Disordered" evidence="1">
    <location>
        <begin position="21"/>
        <end position="61"/>
    </location>
</feature>
<dbReference type="EMBL" id="EQ999975">
    <property type="protein sequence ID" value="EEQ88146.2"/>
    <property type="molecule type" value="Genomic_DNA"/>
</dbReference>
<evidence type="ECO:0000256" key="1">
    <source>
        <dbReference type="SAM" id="MobiDB-lite"/>
    </source>
</evidence>
<evidence type="ECO:0000313" key="3">
    <source>
        <dbReference type="EMBL" id="EEQ88146.2"/>
    </source>
</evidence>
<name>A0ABP2EVW2_AJEDR</name>
<accession>A0ABP2EVW2</accession>
<feature type="signal peptide" evidence="2">
    <location>
        <begin position="1"/>
        <end position="18"/>
    </location>
</feature>
<dbReference type="Proteomes" id="UP000002039">
    <property type="component" value="Unassembled WGS sequence"/>
</dbReference>
<feature type="region of interest" description="Disordered" evidence="1">
    <location>
        <begin position="131"/>
        <end position="156"/>
    </location>
</feature>
<evidence type="ECO:0000313" key="4">
    <source>
        <dbReference type="Proteomes" id="UP000002039"/>
    </source>
</evidence>
<reference evidence="4" key="1">
    <citation type="journal article" date="2015" name="PLoS Genet.">
        <title>The dynamic genome and transcriptome of the human fungal pathogen Blastomyces and close relative Emmonsia.</title>
        <authorList>
            <person name="Munoz J.F."/>
            <person name="Gauthier G.M."/>
            <person name="Desjardins C.A."/>
            <person name="Gallo J.E."/>
            <person name="Holder J."/>
            <person name="Sullivan T.D."/>
            <person name="Marty A.J."/>
            <person name="Carmen J.C."/>
            <person name="Chen Z."/>
            <person name="Ding L."/>
            <person name="Gujja S."/>
            <person name="Magrini V."/>
            <person name="Misas E."/>
            <person name="Mitreva M."/>
            <person name="Priest M."/>
            <person name="Saif S."/>
            <person name="Whiston E.A."/>
            <person name="Young S."/>
            <person name="Zeng Q."/>
            <person name="Goldman W.E."/>
            <person name="Mardis E.R."/>
            <person name="Taylor J.W."/>
            <person name="McEwen J.G."/>
            <person name="Clay O.K."/>
            <person name="Klein B.S."/>
            <person name="Cuomo C.A."/>
        </authorList>
    </citation>
    <scope>NUCLEOTIDE SEQUENCE [LARGE SCALE GENOMIC DNA]</scope>
    <source>
        <strain evidence="4">ER-3 / ATCC MYA-2586</strain>
    </source>
</reference>